<dbReference type="Gene3D" id="3.40.50.1240">
    <property type="entry name" value="Phosphoglycerate mutase-like"/>
    <property type="match status" value="1"/>
</dbReference>
<name>A0ABR5FF63_9MYCO</name>
<sequence length="339" mass="35468">MSQHVIRPWATAIVALAGTGVIAVAPAATPLPDVQNAMLQLAADADILLNFVRHGESTDNVNLIDGTVVPGAPLTELGQQQAQNIATELLNSYGSGGVDGIYSAQLLRALETAAPFAALEGLTVQELSGLNEINVGVFEGFQASSQSEYELVGALVLLAPFLWTLGLQSVPLLGSSDYNGMAFDARFSDAVQAIYDAGGPNHVDVAFSSAAATMVWTMMNVDNPDPLLILQHPLPNTAQVVIEGSPTDGWTLISWDGMPVPAADLATQLFVDFRDLIVAPQTASYQIQAALLSSDPTTIINTIQTAFTDVLTALGQFPQSVISDIIDALNAGVADTAVI</sequence>
<organism evidence="2 3">
    <name type="scientific">Mycolicibacter heraklionensis</name>
    <dbReference type="NCBI Taxonomy" id="512402"/>
    <lineage>
        <taxon>Bacteria</taxon>
        <taxon>Bacillati</taxon>
        <taxon>Actinomycetota</taxon>
        <taxon>Actinomycetes</taxon>
        <taxon>Mycobacteriales</taxon>
        <taxon>Mycobacteriaceae</taxon>
        <taxon>Mycolicibacter</taxon>
    </lineage>
</organism>
<accession>A0ABR5FF63</accession>
<comment type="caution">
    <text evidence="2">The sequence shown here is derived from an EMBL/GenBank/DDBJ whole genome shotgun (WGS) entry which is preliminary data.</text>
</comment>
<keyword evidence="3" id="KW-1185">Reference proteome</keyword>
<evidence type="ECO:0000256" key="1">
    <source>
        <dbReference type="SAM" id="SignalP"/>
    </source>
</evidence>
<protein>
    <recommendedName>
        <fullName evidence="4">Phosphoglycerate mutase</fullName>
    </recommendedName>
</protein>
<dbReference type="InterPro" id="IPR029033">
    <property type="entry name" value="His_PPase_superfam"/>
</dbReference>
<gene>
    <name evidence="2" type="ORF">ABW16_11555</name>
</gene>
<feature type="signal peptide" evidence="1">
    <location>
        <begin position="1"/>
        <end position="27"/>
    </location>
</feature>
<evidence type="ECO:0000313" key="3">
    <source>
        <dbReference type="Proteomes" id="UP000036464"/>
    </source>
</evidence>
<keyword evidence="1" id="KW-0732">Signal</keyword>
<proteinExistence type="predicted"/>
<dbReference type="InterPro" id="IPR013078">
    <property type="entry name" value="His_Pase_superF_clade-1"/>
</dbReference>
<dbReference type="InterPro" id="IPR050275">
    <property type="entry name" value="PGM_Phosphatase"/>
</dbReference>
<feature type="chain" id="PRO_5046185866" description="Phosphoglycerate mutase" evidence="1">
    <location>
        <begin position="28"/>
        <end position="339"/>
    </location>
</feature>
<dbReference type="SMART" id="SM00855">
    <property type="entry name" value="PGAM"/>
    <property type="match status" value="1"/>
</dbReference>
<dbReference type="SUPFAM" id="SSF53254">
    <property type="entry name" value="Phosphoglycerate mutase-like"/>
    <property type="match status" value="1"/>
</dbReference>
<evidence type="ECO:0000313" key="2">
    <source>
        <dbReference type="EMBL" id="KLO28759.1"/>
    </source>
</evidence>
<dbReference type="Proteomes" id="UP000036464">
    <property type="component" value="Unassembled WGS sequence"/>
</dbReference>
<dbReference type="Pfam" id="PF00300">
    <property type="entry name" value="His_Phos_1"/>
    <property type="match status" value="1"/>
</dbReference>
<evidence type="ECO:0008006" key="4">
    <source>
        <dbReference type="Google" id="ProtNLM"/>
    </source>
</evidence>
<dbReference type="RefSeq" id="WP_047319318.1">
    <property type="nucleotide sequence ID" value="NZ_LDPO01000008.1"/>
</dbReference>
<dbReference type="PANTHER" id="PTHR48100">
    <property type="entry name" value="BROAD-SPECIFICITY PHOSPHATASE YOR283W-RELATED"/>
    <property type="match status" value="1"/>
</dbReference>
<dbReference type="CDD" id="cd07067">
    <property type="entry name" value="HP_PGM_like"/>
    <property type="match status" value="1"/>
</dbReference>
<reference evidence="2 3" key="1">
    <citation type="submission" date="2015-05" db="EMBL/GenBank/DDBJ databases">
        <title>Genome sequence of Mycobacterium heraklionense Davo strain.</title>
        <authorList>
            <person name="Greninger A.L."/>
            <person name="Cunningham G."/>
            <person name="Miller S."/>
        </authorList>
    </citation>
    <scope>NUCLEOTIDE SEQUENCE [LARGE SCALE GENOMIC DNA]</scope>
    <source>
        <strain evidence="2 3">Davo</strain>
    </source>
</reference>
<dbReference type="PANTHER" id="PTHR48100:SF58">
    <property type="entry name" value="PE-PGRS FAMILY PROTEIN PE_PGRS11"/>
    <property type="match status" value="1"/>
</dbReference>
<dbReference type="EMBL" id="LDPO01000008">
    <property type="protein sequence ID" value="KLO28759.1"/>
    <property type="molecule type" value="Genomic_DNA"/>
</dbReference>